<organism evidence="1 2">
    <name type="scientific">Rhodococcus opacus</name>
    <name type="common">Nocardia opaca</name>
    <dbReference type="NCBI Taxonomy" id="37919"/>
    <lineage>
        <taxon>Bacteria</taxon>
        <taxon>Bacillati</taxon>
        <taxon>Actinomycetota</taxon>
        <taxon>Actinomycetes</taxon>
        <taxon>Mycobacteriales</taxon>
        <taxon>Nocardiaceae</taxon>
        <taxon>Rhodococcus</taxon>
    </lineage>
</organism>
<accession>A0A1B1K8Z8</accession>
<sequence>MLVPPGTGHHRCRVVGYRVAGVLPRRILPEVALPGTVAPVNYERDMGNWRQSGTFDLGTGE</sequence>
<dbReference type="EMBL" id="CP009111">
    <property type="protein sequence ID" value="ANS29100.1"/>
    <property type="molecule type" value="Genomic_DNA"/>
</dbReference>
<dbReference type="Proteomes" id="UP000186108">
    <property type="component" value="Chromosome"/>
</dbReference>
<name>A0A1B1K8Z8_RHOOP</name>
<gene>
    <name evidence="1" type="ORF">R1CP_22120</name>
</gene>
<proteinExistence type="predicted"/>
<evidence type="ECO:0000313" key="1">
    <source>
        <dbReference type="EMBL" id="ANS29100.1"/>
    </source>
</evidence>
<dbReference type="AlphaFoldDB" id="A0A1B1K8Z8"/>
<evidence type="ECO:0000313" key="2">
    <source>
        <dbReference type="Proteomes" id="UP000186108"/>
    </source>
</evidence>
<reference evidence="1 2" key="1">
    <citation type="submission" date="2014-07" db="EMBL/GenBank/DDBJ databases">
        <authorList>
            <person name="Zhang J.E."/>
            <person name="Yang H."/>
            <person name="Guo J."/>
            <person name="Deng Z."/>
            <person name="Luo H."/>
            <person name="Luo M."/>
            <person name="Zhao B."/>
        </authorList>
    </citation>
    <scope>NUCLEOTIDE SEQUENCE [LARGE SCALE GENOMIC DNA]</scope>
    <source>
        <strain evidence="1 2">1CP</strain>
    </source>
</reference>
<dbReference type="PATRIC" id="fig|37919.13.peg.4681"/>
<protein>
    <submittedName>
        <fullName evidence="1">Uncharacterized protein</fullName>
    </submittedName>
</protein>